<accession>A0A1I3LA12</accession>
<dbReference type="EMBL" id="FORI01000006">
    <property type="protein sequence ID" value="SFI81541.1"/>
    <property type="molecule type" value="Genomic_DNA"/>
</dbReference>
<dbReference type="OrthoDB" id="9808360at2"/>
<dbReference type="AlphaFoldDB" id="A0A1I3LA12"/>
<evidence type="ECO:0000313" key="2">
    <source>
        <dbReference type="EMBL" id="SFI81541.1"/>
    </source>
</evidence>
<dbReference type="PROSITE" id="PS51197">
    <property type="entry name" value="HTH_RRF2_2"/>
    <property type="match status" value="1"/>
</dbReference>
<dbReference type="Gene3D" id="1.10.10.10">
    <property type="entry name" value="Winged helix-like DNA-binding domain superfamily/Winged helix DNA-binding domain"/>
    <property type="match status" value="1"/>
</dbReference>
<proteinExistence type="predicted"/>
<gene>
    <name evidence="2" type="ORF">SAMN04487775_106141</name>
</gene>
<dbReference type="SUPFAM" id="SSF46785">
    <property type="entry name" value="Winged helix' DNA-binding domain"/>
    <property type="match status" value="1"/>
</dbReference>
<dbReference type="GO" id="GO:0003677">
    <property type="term" value="F:DNA binding"/>
    <property type="evidence" value="ECO:0007669"/>
    <property type="project" value="UniProtKB-KW"/>
</dbReference>
<dbReference type="GO" id="GO:0003700">
    <property type="term" value="F:DNA-binding transcription factor activity"/>
    <property type="evidence" value="ECO:0007669"/>
    <property type="project" value="TreeGrafter"/>
</dbReference>
<sequence length="133" mass="14995">MIVSTKGRYALRVMIDLAEQNTHDRVPLKEIAERQQISQKYIEAIMTLLSKNGFVDAVHGKGGGYRLNKKPEEYRVGDILRLTEGSLSPVACLEKGAEECPRKAECRTLPMWTKLDELVEGYLDSVTLAQLMK</sequence>
<dbReference type="Proteomes" id="UP000182737">
    <property type="component" value="Unassembled WGS sequence"/>
</dbReference>
<dbReference type="InterPro" id="IPR036390">
    <property type="entry name" value="WH_DNA-bd_sf"/>
</dbReference>
<protein>
    <submittedName>
        <fullName evidence="2">Transcriptional regulator, BadM/Rrf2 family</fullName>
    </submittedName>
</protein>
<organism evidence="2 3">
    <name type="scientific">Treponema bryantii</name>
    <dbReference type="NCBI Taxonomy" id="163"/>
    <lineage>
        <taxon>Bacteria</taxon>
        <taxon>Pseudomonadati</taxon>
        <taxon>Spirochaetota</taxon>
        <taxon>Spirochaetia</taxon>
        <taxon>Spirochaetales</taxon>
        <taxon>Treponemataceae</taxon>
        <taxon>Treponema</taxon>
    </lineage>
</organism>
<dbReference type="GO" id="GO:0005829">
    <property type="term" value="C:cytosol"/>
    <property type="evidence" value="ECO:0007669"/>
    <property type="project" value="TreeGrafter"/>
</dbReference>
<name>A0A1I3LA12_9SPIR</name>
<dbReference type="PANTHER" id="PTHR33221:SF5">
    <property type="entry name" value="HTH-TYPE TRANSCRIPTIONAL REGULATOR ISCR"/>
    <property type="match status" value="1"/>
</dbReference>
<dbReference type="InterPro" id="IPR036388">
    <property type="entry name" value="WH-like_DNA-bd_sf"/>
</dbReference>
<keyword evidence="3" id="KW-1185">Reference proteome</keyword>
<dbReference type="NCBIfam" id="TIGR00738">
    <property type="entry name" value="rrf2_super"/>
    <property type="match status" value="1"/>
</dbReference>
<dbReference type="PANTHER" id="PTHR33221">
    <property type="entry name" value="WINGED HELIX-TURN-HELIX TRANSCRIPTIONAL REGULATOR, RRF2 FAMILY"/>
    <property type="match status" value="1"/>
</dbReference>
<keyword evidence="1" id="KW-0238">DNA-binding</keyword>
<evidence type="ECO:0000256" key="1">
    <source>
        <dbReference type="ARBA" id="ARBA00023125"/>
    </source>
</evidence>
<dbReference type="InterPro" id="IPR000944">
    <property type="entry name" value="Tscrpt_reg_Rrf2"/>
</dbReference>
<evidence type="ECO:0000313" key="3">
    <source>
        <dbReference type="Proteomes" id="UP000182737"/>
    </source>
</evidence>
<reference evidence="3" key="1">
    <citation type="submission" date="2016-10" db="EMBL/GenBank/DDBJ databases">
        <authorList>
            <person name="Varghese N."/>
            <person name="Submissions S."/>
        </authorList>
    </citation>
    <scope>NUCLEOTIDE SEQUENCE [LARGE SCALE GENOMIC DNA]</scope>
    <source>
        <strain evidence="3">XBD1002</strain>
    </source>
</reference>
<dbReference type="Pfam" id="PF02082">
    <property type="entry name" value="Rrf2"/>
    <property type="match status" value="1"/>
</dbReference>
<dbReference type="RefSeq" id="WP_074931913.1">
    <property type="nucleotide sequence ID" value="NZ_FORI01000006.1"/>
</dbReference>